<comment type="caution">
    <text evidence="1">The sequence shown here is derived from an EMBL/GenBank/DDBJ whole genome shotgun (WGS) entry which is preliminary data.</text>
</comment>
<accession>A0A3M3JIC9</accession>
<proteinExistence type="predicted"/>
<dbReference type="Proteomes" id="UP000271468">
    <property type="component" value="Unassembled WGS sequence"/>
</dbReference>
<organism evidence="1 2">
    <name type="scientific">Pseudomonas syringae pv. coriandricola</name>
    <dbReference type="NCBI Taxonomy" id="264453"/>
    <lineage>
        <taxon>Bacteria</taxon>
        <taxon>Pseudomonadati</taxon>
        <taxon>Pseudomonadota</taxon>
        <taxon>Gammaproteobacteria</taxon>
        <taxon>Pseudomonadales</taxon>
        <taxon>Pseudomonadaceae</taxon>
        <taxon>Pseudomonas</taxon>
    </lineage>
</organism>
<protein>
    <submittedName>
        <fullName evidence="1">Uncharacterized protein</fullName>
    </submittedName>
</protein>
<gene>
    <name evidence="1" type="ORF">ALQ65_200135</name>
</gene>
<dbReference type="EMBL" id="RBOV01000269">
    <property type="protein sequence ID" value="RMN09941.1"/>
    <property type="molecule type" value="Genomic_DNA"/>
</dbReference>
<dbReference type="AlphaFoldDB" id="A0A3M3JIC9"/>
<reference evidence="1 2" key="1">
    <citation type="submission" date="2018-08" db="EMBL/GenBank/DDBJ databases">
        <title>Recombination of ecologically and evolutionarily significant loci maintains genetic cohesion in the Pseudomonas syringae species complex.</title>
        <authorList>
            <person name="Dillon M."/>
            <person name="Thakur S."/>
            <person name="Almeida R.N.D."/>
            <person name="Weir B.S."/>
            <person name="Guttman D.S."/>
        </authorList>
    </citation>
    <scope>NUCLEOTIDE SEQUENCE [LARGE SCALE GENOMIC DNA]</scope>
    <source>
        <strain evidence="1 2">ICMP 12341</strain>
    </source>
</reference>
<sequence>MDAGEYAQSKKIVFRPMESVPAGNSFSFKTTHVLHTFNQKGFLWAVYRALQEVLDIIPVTKVMRSQGWQVARQTGMIAATKLIPNIPMTT</sequence>
<name>A0A3M3JIC9_9PSED</name>
<evidence type="ECO:0000313" key="1">
    <source>
        <dbReference type="EMBL" id="RMN09941.1"/>
    </source>
</evidence>
<evidence type="ECO:0000313" key="2">
    <source>
        <dbReference type="Proteomes" id="UP000271468"/>
    </source>
</evidence>